<feature type="domain" description="AAA+ ATPase" evidence="2">
    <location>
        <begin position="42"/>
        <end position="208"/>
    </location>
</feature>
<dbReference type="Proteomes" id="UP001597203">
    <property type="component" value="Unassembled WGS sequence"/>
</dbReference>
<dbReference type="PANTHER" id="PTHR35894">
    <property type="entry name" value="GENERAL SECRETION PATHWAY PROTEIN A-RELATED"/>
    <property type="match status" value="1"/>
</dbReference>
<dbReference type="InterPro" id="IPR049945">
    <property type="entry name" value="AAA_22"/>
</dbReference>
<keyword evidence="1" id="KW-0175">Coiled coil</keyword>
<organism evidence="3 4">
    <name type="scientific">Sphingobium olei</name>
    <dbReference type="NCBI Taxonomy" id="420955"/>
    <lineage>
        <taxon>Bacteria</taxon>
        <taxon>Pseudomonadati</taxon>
        <taxon>Pseudomonadota</taxon>
        <taxon>Alphaproteobacteria</taxon>
        <taxon>Sphingomonadales</taxon>
        <taxon>Sphingomonadaceae</taxon>
        <taxon>Sphingobium</taxon>
    </lineage>
</organism>
<dbReference type="PANTHER" id="PTHR35894:SF1">
    <property type="entry name" value="PHOSPHORIBULOKINASE _ URIDINE KINASE FAMILY"/>
    <property type="match status" value="1"/>
</dbReference>
<reference evidence="4" key="1">
    <citation type="journal article" date="2019" name="Int. J. Syst. Evol. Microbiol.">
        <title>The Global Catalogue of Microorganisms (GCM) 10K type strain sequencing project: providing services to taxonomists for standard genome sequencing and annotation.</title>
        <authorList>
            <consortium name="The Broad Institute Genomics Platform"/>
            <consortium name="The Broad Institute Genome Sequencing Center for Infectious Disease"/>
            <person name="Wu L."/>
            <person name="Ma J."/>
        </authorList>
    </citation>
    <scope>NUCLEOTIDE SEQUENCE [LARGE SCALE GENOMIC DNA]</scope>
    <source>
        <strain evidence="4">CCUG 54329</strain>
    </source>
</reference>
<protein>
    <submittedName>
        <fullName evidence="3">XrtA/PEP-CTERM system-associated ATPase</fullName>
    </submittedName>
</protein>
<evidence type="ECO:0000313" key="3">
    <source>
        <dbReference type="EMBL" id="MFD1103370.1"/>
    </source>
</evidence>
<dbReference type="EMBL" id="JBHTLS010000005">
    <property type="protein sequence ID" value="MFD1103370.1"/>
    <property type="molecule type" value="Genomic_DNA"/>
</dbReference>
<gene>
    <name evidence="3" type="ORF">ACFQ24_00370</name>
</gene>
<proteinExistence type="predicted"/>
<dbReference type="NCBIfam" id="TIGR03015">
    <property type="entry name" value="pepcterm_ATPase"/>
    <property type="match status" value="1"/>
</dbReference>
<dbReference type="InterPro" id="IPR027417">
    <property type="entry name" value="P-loop_NTPase"/>
</dbReference>
<name>A0ABW3NVQ2_9SPHN</name>
<dbReference type="Gene3D" id="3.40.50.300">
    <property type="entry name" value="P-loop containing nucleotide triphosphate hydrolases"/>
    <property type="match status" value="1"/>
</dbReference>
<evidence type="ECO:0000313" key="4">
    <source>
        <dbReference type="Proteomes" id="UP001597203"/>
    </source>
</evidence>
<evidence type="ECO:0000256" key="1">
    <source>
        <dbReference type="SAM" id="Coils"/>
    </source>
</evidence>
<dbReference type="SMART" id="SM00382">
    <property type="entry name" value="AAA"/>
    <property type="match status" value="1"/>
</dbReference>
<dbReference type="SUPFAM" id="SSF52540">
    <property type="entry name" value="P-loop containing nucleoside triphosphate hydrolases"/>
    <property type="match status" value="1"/>
</dbReference>
<keyword evidence="4" id="KW-1185">Reference proteome</keyword>
<evidence type="ECO:0000259" key="2">
    <source>
        <dbReference type="SMART" id="SM00382"/>
    </source>
</evidence>
<dbReference type="InterPro" id="IPR017466">
    <property type="entry name" value="XrtA-assoc_ATPase-like"/>
</dbReference>
<accession>A0ABW3NVQ2</accession>
<dbReference type="RefSeq" id="WP_380908242.1">
    <property type="nucleotide sequence ID" value="NZ_JBHTLS010000005.1"/>
</dbReference>
<sequence>MYEQFYGLQGRPFQLTPDPHYYFESATHRKALSYLGYGLAQGEGFIVITGDIGAGKTTLVGHLMQTIDPARLTAVKIVSTQVEGDDMLRLAAQSFGLATDGQNKAATLRQIEAFLYAQARAGRRTLLIVDEAQNLPVSAIEELRMLSNFQLGGQSLLQIFLLGQPEFRDLIKSPDLEQLRQRVIATHHLEPMMEREIEPYILHRLTVAGWTGTPIFTPDAFSALYAATSGVPRRLNALTSRVLLLGAIEQIAVLDEDVVVAVVADMGLDIDVTPTPMTVSALDEVEDIDASAGQHVDAVEDASDHFADSAQEIAKETKGKQPEYPATSNVVTPLFQRPAFAASEPVLDRASDEDERADDAAFPDDEAVHVAVSEDDVEAAVTVSDQADAQVGEAVHIVVAEQAETLRSDMLAEIEGLRAEIASLRAMQSHAPFAPPVASEIDPEALKGCFELIEERLAALEFRAEEQDSALRRVLTLLVDWVEQEGPHADAQAVA</sequence>
<dbReference type="Pfam" id="PF13401">
    <property type="entry name" value="AAA_22"/>
    <property type="match status" value="1"/>
</dbReference>
<dbReference type="InterPro" id="IPR052026">
    <property type="entry name" value="ExeA_AAA_ATPase_DNA-bind"/>
</dbReference>
<comment type="caution">
    <text evidence="3">The sequence shown here is derived from an EMBL/GenBank/DDBJ whole genome shotgun (WGS) entry which is preliminary data.</text>
</comment>
<dbReference type="InterPro" id="IPR003593">
    <property type="entry name" value="AAA+_ATPase"/>
</dbReference>
<feature type="coiled-coil region" evidence="1">
    <location>
        <begin position="400"/>
        <end position="427"/>
    </location>
</feature>